<evidence type="ECO:0000256" key="1">
    <source>
        <dbReference type="SAM" id="MobiDB-lite"/>
    </source>
</evidence>
<protein>
    <submittedName>
        <fullName evidence="3">Uncharacterized protein</fullName>
    </submittedName>
</protein>
<evidence type="ECO:0000313" key="4">
    <source>
        <dbReference type="Proteomes" id="UP001391051"/>
    </source>
</evidence>
<keyword evidence="4" id="KW-1185">Reference proteome</keyword>
<name>A0ABR1PX04_9PEZI</name>
<feature type="transmembrane region" description="Helical" evidence="2">
    <location>
        <begin position="205"/>
        <end position="227"/>
    </location>
</feature>
<gene>
    <name evidence="3" type="ORF">PG986_013825</name>
</gene>
<evidence type="ECO:0000313" key="3">
    <source>
        <dbReference type="EMBL" id="KAK7941438.1"/>
    </source>
</evidence>
<dbReference type="Proteomes" id="UP001391051">
    <property type="component" value="Unassembled WGS sequence"/>
</dbReference>
<keyword evidence="2" id="KW-0472">Membrane</keyword>
<feature type="region of interest" description="Disordered" evidence="1">
    <location>
        <begin position="172"/>
        <end position="194"/>
    </location>
</feature>
<dbReference type="RefSeq" id="XP_066694190.1">
    <property type="nucleotide sequence ID" value="XM_066850047.1"/>
</dbReference>
<keyword evidence="2" id="KW-1133">Transmembrane helix</keyword>
<accession>A0ABR1PX04</accession>
<proteinExistence type="predicted"/>
<dbReference type="GeneID" id="92083109"/>
<organism evidence="3 4">
    <name type="scientific">Apiospora aurea</name>
    <dbReference type="NCBI Taxonomy" id="335848"/>
    <lineage>
        <taxon>Eukaryota</taxon>
        <taxon>Fungi</taxon>
        <taxon>Dikarya</taxon>
        <taxon>Ascomycota</taxon>
        <taxon>Pezizomycotina</taxon>
        <taxon>Sordariomycetes</taxon>
        <taxon>Xylariomycetidae</taxon>
        <taxon>Amphisphaeriales</taxon>
        <taxon>Apiosporaceae</taxon>
        <taxon>Apiospora</taxon>
    </lineage>
</organism>
<evidence type="ECO:0000256" key="2">
    <source>
        <dbReference type="SAM" id="Phobius"/>
    </source>
</evidence>
<comment type="caution">
    <text evidence="3">The sequence shown here is derived from an EMBL/GenBank/DDBJ whole genome shotgun (WGS) entry which is preliminary data.</text>
</comment>
<feature type="region of interest" description="Disordered" evidence="1">
    <location>
        <begin position="1"/>
        <end position="20"/>
    </location>
</feature>
<sequence>MAARTTDPGSAPTKTVSRGAGPLTTVFHTPEFCASDRWTDIGTPALSSSICMPDNFMNYYGNKAGMYSPGICPDGYADGCALPTALPSVESGTPLYGGPLLAGETARLCCPAGYTCYTGPATYPDVPYSKCILAEASSRTYVESHVTRTTRNLAYAIQVRWQESDLSILETDPTVPGSTFSGPTATATPKPGDDDGPIHMPFHTILAIAIALLLFLILLGIVAWLVWRRHFWKQQVIHRELASTPDLRKGGEAHFDHSAAGLARRDEPTPLLDRPTPAYSRLTAASSYVVSPLTPATSEMGADMLPSIHEAPADAPPRMELEAREEVQELPAMSFAVELEGSTPADLIQPPPPRTPSRQQHQEGAYSTSKSDGDAVDDEKSPGGGTRRRKSLGTNRLTQANPPPPYSDKSQTDHVTD</sequence>
<feature type="compositionally biased region" description="Polar residues" evidence="1">
    <location>
        <begin position="176"/>
        <end position="187"/>
    </location>
</feature>
<dbReference type="EMBL" id="JAQQWE010000009">
    <property type="protein sequence ID" value="KAK7941438.1"/>
    <property type="molecule type" value="Genomic_DNA"/>
</dbReference>
<reference evidence="3 4" key="1">
    <citation type="submission" date="2023-01" db="EMBL/GenBank/DDBJ databases">
        <title>Analysis of 21 Apiospora genomes using comparative genomics revels a genus with tremendous synthesis potential of carbohydrate active enzymes and secondary metabolites.</title>
        <authorList>
            <person name="Sorensen T."/>
        </authorList>
    </citation>
    <scope>NUCLEOTIDE SEQUENCE [LARGE SCALE GENOMIC DNA]</scope>
    <source>
        <strain evidence="3 4">CBS 24483</strain>
    </source>
</reference>
<feature type="region of interest" description="Disordered" evidence="1">
    <location>
        <begin position="343"/>
        <end position="417"/>
    </location>
</feature>
<keyword evidence="2" id="KW-0812">Transmembrane</keyword>